<dbReference type="Pfam" id="PF13414">
    <property type="entry name" value="TPR_11"/>
    <property type="match status" value="1"/>
</dbReference>
<dbReference type="InterPro" id="IPR050903">
    <property type="entry name" value="Bact_Chemotaxis_MeTrfase"/>
</dbReference>
<dbReference type="EMBL" id="JACHEO010000007">
    <property type="protein sequence ID" value="MBB5347912.1"/>
    <property type="molecule type" value="Genomic_DNA"/>
</dbReference>
<protein>
    <submittedName>
        <fullName evidence="5">Chemotaxis protein methyltransferase CheR</fullName>
        <ecNumber evidence="5">2.1.1.80</ecNumber>
    </submittedName>
</protein>
<dbReference type="PANTHER" id="PTHR24422">
    <property type="entry name" value="CHEMOTAXIS PROTEIN METHYLTRANSFERASE"/>
    <property type="match status" value="1"/>
</dbReference>
<dbReference type="InterPro" id="IPR011990">
    <property type="entry name" value="TPR-like_helical_dom_sf"/>
</dbReference>
<keyword evidence="3" id="KW-0949">S-adenosyl-L-methionine</keyword>
<evidence type="ECO:0000256" key="3">
    <source>
        <dbReference type="ARBA" id="ARBA00022691"/>
    </source>
</evidence>
<dbReference type="InterPro" id="IPR000780">
    <property type="entry name" value="CheR_MeTrfase"/>
</dbReference>
<dbReference type="InterPro" id="IPR022642">
    <property type="entry name" value="CheR_C"/>
</dbReference>
<dbReference type="SMART" id="SM00028">
    <property type="entry name" value="TPR"/>
    <property type="match status" value="2"/>
</dbReference>
<dbReference type="GO" id="GO:0032259">
    <property type="term" value="P:methylation"/>
    <property type="evidence" value="ECO:0007669"/>
    <property type="project" value="UniProtKB-KW"/>
</dbReference>
<keyword evidence="6" id="KW-1185">Reference proteome</keyword>
<dbReference type="GO" id="GO:0008983">
    <property type="term" value="F:protein-glutamate O-methyltransferase activity"/>
    <property type="evidence" value="ECO:0007669"/>
    <property type="project" value="UniProtKB-EC"/>
</dbReference>
<evidence type="ECO:0000256" key="2">
    <source>
        <dbReference type="ARBA" id="ARBA00022679"/>
    </source>
</evidence>
<dbReference type="EC" id="2.1.1.80" evidence="5"/>
<evidence type="ECO:0000256" key="1">
    <source>
        <dbReference type="ARBA" id="ARBA00022603"/>
    </source>
</evidence>
<dbReference type="PANTHER" id="PTHR24422:SF19">
    <property type="entry name" value="CHEMOTAXIS PROTEIN METHYLTRANSFERASE"/>
    <property type="match status" value="1"/>
</dbReference>
<dbReference type="InterPro" id="IPR029063">
    <property type="entry name" value="SAM-dependent_MTases_sf"/>
</dbReference>
<dbReference type="SMART" id="SM00138">
    <property type="entry name" value="MeTrc"/>
    <property type="match status" value="1"/>
</dbReference>
<dbReference type="PRINTS" id="PR00996">
    <property type="entry name" value="CHERMTFRASE"/>
</dbReference>
<feature type="domain" description="CheR-type methyltransferase" evidence="4">
    <location>
        <begin position="19"/>
        <end position="292"/>
    </location>
</feature>
<dbReference type="InterPro" id="IPR019734">
    <property type="entry name" value="TPR_rpt"/>
</dbReference>
<dbReference type="PROSITE" id="PS50123">
    <property type="entry name" value="CHER"/>
    <property type="match status" value="1"/>
</dbReference>
<reference evidence="5 6" key="1">
    <citation type="submission" date="2020-08" db="EMBL/GenBank/DDBJ databases">
        <title>Genomic Encyclopedia of Type Strains, Phase IV (KMG-IV): sequencing the most valuable type-strain genomes for metagenomic binning, comparative biology and taxonomic classification.</title>
        <authorList>
            <person name="Goeker M."/>
        </authorList>
    </citation>
    <scope>NUCLEOTIDE SEQUENCE [LARGE SCALE GENOMIC DNA]</scope>
    <source>
        <strain evidence="5 6">DSM 28570</strain>
    </source>
</reference>
<organism evidence="5 6">
    <name type="scientific">Desulfoprunum benzoelyticum</name>
    <dbReference type="NCBI Taxonomy" id="1506996"/>
    <lineage>
        <taxon>Bacteria</taxon>
        <taxon>Pseudomonadati</taxon>
        <taxon>Thermodesulfobacteriota</taxon>
        <taxon>Desulfobulbia</taxon>
        <taxon>Desulfobulbales</taxon>
        <taxon>Desulfobulbaceae</taxon>
        <taxon>Desulfoprunum</taxon>
    </lineage>
</organism>
<sequence length="476" mass="52246">MRSLSSHPTGAAESRPALLARLSDFVETRLGLHFPPERLGDLERAISSAASEFGFATIDSCIEWLLATALSHRQIETLASHLTVGETYFFRDRRVFDILETQVLPAIIDSRRGRDQHLRIWSAACSSGEEPYSLAILLSRMIPDLNDWEISILATDISPVSLKKAAAGVYGEWSFRETPRWVKEGCFKKREKKFEIDPRIKRMVTFSCLNLAEDPYPAIVNAARAIDIIFCRNVLIYFSRDKAETVIRSLSRCLVDGGWLVVSPVEVPSAVMLPHLHPVRFPGAVLYRKGATMEEIIPRTTTLPAVAAAMPKPADTGAIREPSEVARAVRPAEKPRVPVPAAGGGRTPDQARLLADQGKLAEALAVCAEVIPDDKLNPTLHYLQATILQEMGRTAEAVAALQRALYIDQEFAIAHFALGHLLQGQGRRREAGKHLAKACSLLQALDDDEAPPQAEGMSAGRLIELIEVMQGSAGRG</sequence>
<keyword evidence="2 5" id="KW-0808">Transferase</keyword>
<dbReference type="SUPFAM" id="SSF53335">
    <property type="entry name" value="S-adenosyl-L-methionine-dependent methyltransferases"/>
    <property type="match status" value="1"/>
</dbReference>
<dbReference type="AlphaFoldDB" id="A0A840UQ53"/>
<dbReference type="SUPFAM" id="SSF48452">
    <property type="entry name" value="TPR-like"/>
    <property type="match status" value="1"/>
</dbReference>
<dbReference type="Proteomes" id="UP000539642">
    <property type="component" value="Unassembled WGS sequence"/>
</dbReference>
<dbReference type="Gene3D" id="1.25.40.10">
    <property type="entry name" value="Tetratricopeptide repeat domain"/>
    <property type="match status" value="1"/>
</dbReference>
<comment type="caution">
    <text evidence="5">The sequence shown here is derived from an EMBL/GenBank/DDBJ whole genome shotgun (WGS) entry which is preliminary data.</text>
</comment>
<accession>A0A840UQ53</accession>
<name>A0A840UQ53_9BACT</name>
<gene>
    <name evidence="5" type="ORF">HNQ81_001641</name>
</gene>
<dbReference type="Pfam" id="PF01739">
    <property type="entry name" value="CheR"/>
    <property type="match status" value="1"/>
</dbReference>
<evidence type="ECO:0000313" key="6">
    <source>
        <dbReference type="Proteomes" id="UP000539642"/>
    </source>
</evidence>
<keyword evidence="1 5" id="KW-0489">Methyltransferase</keyword>
<dbReference type="RefSeq" id="WP_205240232.1">
    <property type="nucleotide sequence ID" value="NZ_JACHEO010000007.1"/>
</dbReference>
<dbReference type="Gene3D" id="3.40.50.150">
    <property type="entry name" value="Vaccinia Virus protein VP39"/>
    <property type="match status" value="1"/>
</dbReference>
<evidence type="ECO:0000313" key="5">
    <source>
        <dbReference type="EMBL" id="MBB5347912.1"/>
    </source>
</evidence>
<proteinExistence type="predicted"/>
<evidence type="ECO:0000259" key="4">
    <source>
        <dbReference type="PROSITE" id="PS50123"/>
    </source>
</evidence>